<keyword evidence="1" id="KW-0472">Membrane</keyword>
<keyword evidence="1" id="KW-1133">Transmembrane helix</keyword>
<dbReference type="GeneID" id="54279713"/>
<evidence type="ECO:0000313" key="3">
    <source>
        <dbReference type="Proteomes" id="UP000799778"/>
    </source>
</evidence>
<evidence type="ECO:0000313" key="2">
    <source>
        <dbReference type="EMBL" id="KAF2013747.1"/>
    </source>
</evidence>
<dbReference type="RefSeq" id="XP_033382086.1">
    <property type="nucleotide sequence ID" value="XM_033522316.1"/>
</dbReference>
<dbReference type="AlphaFoldDB" id="A0A6A5XLP9"/>
<feature type="transmembrane region" description="Helical" evidence="1">
    <location>
        <begin position="168"/>
        <end position="188"/>
    </location>
</feature>
<dbReference type="EMBL" id="ML978071">
    <property type="protein sequence ID" value="KAF2013747.1"/>
    <property type="molecule type" value="Genomic_DNA"/>
</dbReference>
<gene>
    <name evidence="2" type="ORF">BU24DRAFT_245584</name>
</gene>
<keyword evidence="1" id="KW-0812">Transmembrane</keyword>
<reference evidence="2" key="1">
    <citation type="journal article" date="2020" name="Stud. Mycol.">
        <title>101 Dothideomycetes genomes: a test case for predicting lifestyles and emergence of pathogens.</title>
        <authorList>
            <person name="Haridas S."/>
            <person name="Albert R."/>
            <person name="Binder M."/>
            <person name="Bloem J."/>
            <person name="Labutti K."/>
            <person name="Salamov A."/>
            <person name="Andreopoulos B."/>
            <person name="Baker S."/>
            <person name="Barry K."/>
            <person name="Bills G."/>
            <person name="Bluhm B."/>
            <person name="Cannon C."/>
            <person name="Castanera R."/>
            <person name="Culley D."/>
            <person name="Daum C."/>
            <person name="Ezra D."/>
            <person name="Gonzalez J."/>
            <person name="Henrissat B."/>
            <person name="Kuo A."/>
            <person name="Liang C."/>
            <person name="Lipzen A."/>
            <person name="Lutzoni F."/>
            <person name="Magnuson J."/>
            <person name="Mondo S."/>
            <person name="Nolan M."/>
            <person name="Ohm R."/>
            <person name="Pangilinan J."/>
            <person name="Park H.-J."/>
            <person name="Ramirez L."/>
            <person name="Alfaro M."/>
            <person name="Sun H."/>
            <person name="Tritt A."/>
            <person name="Yoshinaga Y."/>
            <person name="Zwiers L.-H."/>
            <person name="Turgeon B."/>
            <person name="Goodwin S."/>
            <person name="Spatafora J."/>
            <person name="Crous P."/>
            <person name="Grigoriev I."/>
        </authorList>
    </citation>
    <scope>NUCLEOTIDE SEQUENCE</scope>
    <source>
        <strain evidence="2">CBS 175.79</strain>
    </source>
</reference>
<organism evidence="2 3">
    <name type="scientific">Aaosphaeria arxii CBS 175.79</name>
    <dbReference type="NCBI Taxonomy" id="1450172"/>
    <lineage>
        <taxon>Eukaryota</taxon>
        <taxon>Fungi</taxon>
        <taxon>Dikarya</taxon>
        <taxon>Ascomycota</taxon>
        <taxon>Pezizomycotina</taxon>
        <taxon>Dothideomycetes</taxon>
        <taxon>Pleosporomycetidae</taxon>
        <taxon>Pleosporales</taxon>
        <taxon>Pleosporales incertae sedis</taxon>
        <taxon>Aaosphaeria</taxon>
    </lineage>
</organism>
<name>A0A6A5XLP9_9PLEO</name>
<protein>
    <submittedName>
        <fullName evidence="2">Uncharacterized protein</fullName>
    </submittedName>
</protein>
<evidence type="ECO:0000256" key="1">
    <source>
        <dbReference type="SAM" id="Phobius"/>
    </source>
</evidence>
<accession>A0A6A5XLP9</accession>
<dbReference type="Proteomes" id="UP000799778">
    <property type="component" value="Unassembled WGS sequence"/>
</dbReference>
<proteinExistence type="predicted"/>
<keyword evidence="3" id="KW-1185">Reference proteome</keyword>
<sequence length="204" mass="22514">MATTDRRLVMGTFCAGAGAWEEKWEWMKIIKGRPTLRYQQQPDTSKRFPVWMTVLDSRPEDGVQPPLPPPWWAQTSILILGRLLRSTVCVVLGGYWVTGGYGICSIHQLCPGPLGQVGCADWSGGIPGGGRDGELGNLGTWKGEGVSASYSYSDRLTNRLKIPEKDGWLIITILLRAFVSFALNSLMLPRTPLTSQTDRPTCCE</sequence>